<dbReference type="Pfam" id="PF16193">
    <property type="entry name" value="AAA_assoc_2"/>
    <property type="match status" value="1"/>
</dbReference>
<protein>
    <submittedName>
        <fullName evidence="7">Replication-associated recombination protein A</fullName>
    </submittedName>
</protein>
<dbReference type="InterPro" id="IPR027417">
    <property type="entry name" value="P-loop_NTPase"/>
</dbReference>
<dbReference type="SMART" id="SM00382">
    <property type="entry name" value="AAA"/>
    <property type="match status" value="1"/>
</dbReference>
<dbReference type="InterPro" id="IPR003959">
    <property type="entry name" value="ATPase_AAA_core"/>
</dbReference>
<dbReference type="GO" id="GO:0008047">
    <property type="term" value="F:enzyme activator activity"/>
    <property type="evidence" value="ECO:0007669"/>
    <property type="project" value="TreeGrafter"/>
</dbReference>
<evidence type="ECO:0000256" key="4">
    <source>
        <dbReference type="ARBA" id="ARBA00022741"/>
    </source>
</evidence>
<dbReference type="InterPro" id="IPR051314">
    <property type="entry name" value="AAA_ATPase_RarA/MGS1/WRNIP1"/>
</dbReference>
<dbReference type="GO" id="GO:0000731">
    <property type="term" value="P:DNA synthesis involved in DNA repair"/>
    <property type="evidence" value="ECO:0007669"/>
    <property type="project" value="TreeGrafter"/>
</dbReference>
<dbReference type="EMBL" id="JAGQLI010000075">
    <property type="protein sequence ID" value="MCA9379089.1"/>
    <property type="molecule type" value="Genomic_DNA"/>
</dbReference>
<reference evidence="7" key="2">
    <citation type="journal article" date="2021" name="Microbiome">
        <title>Successional dynamics and alternative stable states in a saline activated sludge microbial community over 9 years.</title>
        <authorList>
            <person name="Wang Y."/>
            <person name="Ye J."/>
            <person name="Ju F."/>
            <person name="Liu L."/>
            <person name="Boyd J.A."/>
            <person name="Deng Y."/>
            <person name="Parks D.H."/>
            <person name="Jiang X."/>
            <person name="Yin X."/>
            <person name="Woodcroft B.J."/>
            <person name="Tyson G.W."/>
            <person name="Hugenholtz P."/>
            <person name="Polz M.F."/>
            <person name="Zhang T."/>
        </authorList>
    </citation>
    <scope>NUCLEOTIDE SEQUENCE</scope>
    <source>
        <strain evidence="7">HKST-UBA12</strain>
    </source>
</reference>
<dbReference type="Pfam" id="PF12002">
    <property type="entry name" value="MgsA_C"/>
    <property type="match status" value="1"/>
</dbReference>
<dbReference type="PANTHER" id="PTHR13779">
    <property type="entry name" value="WERNER HELICASE-INTERACTING PROTEIN 1 FAMILY MEMBER"/>
    <property type="match status" value="1"/>
</dbReference>
<comment type="similarity">
    <text evidence="2">Belongs to the AAA ATPase family. RarA/MGS1/WRNIP1 subfamily.</text>
</comment>
<evidence type="ECO:0000256" key="5">
    <source>
        <dbReference type="ARBA" id="ARBA00022840"/>
    </source>
</evidence>
<dbReference type="InterPro" id="IPR021886">
    <property type="entry name" value="MgsA_C"/>
</dbReference>
<evidence type="ECO:0000256" key="1">
    <source>
        <dbReference type="ARBA" id="ARBA00002393"/>
    </source>
</evidence>
<dbReference type="FunFam" id="3.40.50.300:FF:000137">
    <property type="entry name" value="Replication-associated recombination protein A"/>
    <property type="match status" value="1"/>
</dbReference>
<sequence>MQPLATTLRPQNLDEFIGQQHLVGEQGPIKKLLDSGKVVSMIFWGPPASGKTTLAEIIASNVESDFVRLSAVVDGKAQLKQIIEQASQNKLLGKQTILFIDEIHRWNKAQQDALLPYVESGDITLIGATTENPSFTVISPLLSRSRVFVFNSHSNEDILQGLERAVAHLKLKVKPEILQQLAEYSNGDMRFALNTLEIAFELAGKKKITPDIISAAAQRFLRHDRQGEEHYNVISAVHKSLRSSNASAAVYWITRMLQAGEDPLYIARRLVRFASEDIGNANPNALLLANIVYDTCAKLGMPECDVALVQLAEYLANSKKSNSAYTASAMAKADVEKYG</sequence>
<dbReference type="CDD" id="cd00009">
    <property type="entry name" value="AAA"/>
    <property type="match status" value="1"/>
</dbReference>
<dbReference type="SUPFAM" id="SSF48019">
    <property type="entry name" value="post-AAA+ oligomerization domain-like"/>
    <property type="match status" value="1"/>
</dbReference>
<comment type="caution">
    <text evidence="7">The sequence shown here is derived from an EMBL/GenBank/DDBJ whole genome shotgun (WGS) entry which is preliminary data.</text>
</comment>
<gene>
    <name evidence="7" type="ORF">KC640_01550</name>
</gene>
<evidence type="ECO:0000256" key="2">
    <source>
        <dbReference type="ARBA" id="ARBA00008959"/>
    </source>
</evidence>
<reference evidence="7" key="1">
    <citation type="submission" date="2020-04" db="EMBL/GenBank/DDBJ databases">
        <authorList>
            <person name="Zhang T."/>
        </authorList>
    </citation>
    <scope>NUCLEOTIDE SEQUENCE</scope>
    <source>
        <strain evidence="7">HKST-UBA12</strain>
    </source>
</reference>
<dbReference type="InterPro" id="IPR003593">
    <property type="entry name" value="AAA+_ATPase"/>
</dbReference>
<dbReference type="GO" id="GO:0017116">
    <property type="term" value="F:single-stranded DNA helicase activity"/>
    <property type="evidence" value="ECO:0007669"/>
    <property type="project" value="TreeGrafter"/>
</dbReference>
<proteinExistence type="inferred from homology"/>
<keyword evidence="4" id="KW-0547">Nucleotide-binding</keyword>
<dbReference type="GO" id="GO:0006261">
    <property type="term" value="P:DNA-templated DNA replication"/>
    <property type="evidence" value="ECO:0007669"/>
    <property type="project" value="TreeGrafter"/>
</dbReference>
<feature type="non-terminal residue" evidence="7">
    <location>
        <position position="339"/>
    </location>
</feature>
<dbReference type="AlphaFoldDB" id="A0A955I784"/>
<keyword evidence="5" id="KW-0067">ATP-binding</keyword>
<comment type="function">
    <text evidence="1">DNA-dependent ATPase that plays important roles in cellular responses to stalled DNA replication processes.</text>
</comment>
<dbReference type="Gene3D" id="1.10.8.60">
    <property type="match status" value="1"/>
</dbReference>
<dbReference type="Gene3D" id="3.40.50.300">
    <property type="entry name" value="P-loop containing nucleotide triphosphate hydrolases"/>
    <property type="match status" value="1"/>
</dbReference>
<name>A0A955I784_9BACT</name>
<accession>A0A955I784</accession>
<organism evidence="7 8">
    <name type="scientific">Candidatus Dojkabacteria bacterium</name>
    <dbReference type="NCBI Taxonomy" id="2099670"/>
    <lineage>
        <taxon>Bacteria</taxon>
        <taxon>Candidatus Dojkabacteria</taxon>
    </lineage>
</organism>
<dbReference type="InterPro" id="IPR008921">
    <property type="entry name" value="DNA_pol3_clamp-load_cplx_C"/>
</dbReference>
<dbReference type="SUPFAM" id="SSF52540">
    <property type="entry name" value="P-loop containing nucleoside triphosphate hydrolases"/>
    <property type="match status" value="1"/>
</dbReference>
<dbReference type="Pfam" id="PF00004">
    <property type="entry name" value="AAA"/>
    <property type="match status" value="1"/>
</dbReference>
<dbReference type="GO" id="GO:0005524">
    <property type="term" value="F:ATP binding"/>
    <property type="evidence" value="ECO:0007669"/>
    <property type="project" value="UniProtKB-KW"/>
</dbReference>
<evidence type="ECO:0000313" key="7">
    <source>
        <dbReference type="EMBL" id="MCA9379089.1"/>
    </source>
</evidence>
<dbReference type="Gene3D" id="1.20.272.10">
    <property type="match status" value="1"/>
</dbReference>
<dbReference type="GO" id="GO:0016887">
    <property type="term" value="F:ATP hydrolysis activity"/>
    <property type="evidence" value="ECO:0007669"/>
    <property type="project" value="InterPro"/>
</dbReference>
<feature type="domain" description="AAA+ ATPase" evidence="6">
    <location>
        <begin position="37"/>
        <end position="153"/>
    </location>
</feature>
<keyword evidence="3" id="KW-0235">DNA replication</keyword>
<dbReference type="CDD" id="cd18139">
    <property type="entry name" value="HLD_clamp_RarA"/>
    <property type="match status" value="1"/>
</dbReference>
<evidence type="ECO:0000256" key="3">
    <source>
        <dbReference type="ARBA" id="ARBA00022705"/>
    </source>
</evidence>
<dbReference type="InterPro" id="IPR032423">
    <property type="entry name" value="AAA_assoc_2"/>
</dbReference>
<dbReference type="GO" id="GO:0003677">
    <property type="term" value="F:DNA binding"/>
    <property type="evidence" value="ECO:0007669"/>
    <property type="project" value="InterPro"/>
</dbReference>
<dbReference type="PANTHER" id="PTHR13779:SF7">
    <property type="entry name" value="ATPASE WRNIP1"/>
    <property type="match status" value="1"/>
</dbReference>
<evidence type="ECO:0000313" key="8">
    <source>
        <dbReference type="Proteomes" id="UP000760819"/>
    </source>
</evidence>
<dbReference type="FunFam" id="1.20.272.10:FF:000001">
    <property type="entry name" value="Putative AAA family ATPase"/>
    <property type="match status" value="1"/>
</dbReference>
<dbReference type="Proteomes" id="UP000760819">
    <property type="component" value="Unassembled WGS sequence"/>
</dbReference>
<evidence type="ECO:0000259" key="6">
    <source>
        <dbReference type="SMART" id="SM00382"/>
    </source>
</evidence>